<keyword evidence="6" id="KW-1185">Reference proteome</keyword>
<dbReference type="SUPFAM" id="SSF56317">
    <property type="entry name" value="Carbon-nitrogen hydrolase"/>
    <property type="match status" value="1"/>
</dbReference>
<gene>
    <name evidence="5" type="ORF">FMUND_13373</name>
</gene>
<dbReference type="FunFam" id="3.60.110.10:FF:000042">
    <property type="entry name" value="Carbon-nitrogen hydrolase"/>
    <property type="match status" value="1"/>
</dbReference>
<sequence length="915" mass="99810">MRIQILGTAASAVLLGFGTVPVQALGPCPLLGPDLPFPTVLGNEVSIRNALSEIQKLVPSLDIDYQNTSFSIDIYPAADKQPLFSYHHSAPILQNHRHGVQVVNDTTVYRIGSISKLLTAYVYLLEVGDVSFNQPVTRFVPELADISAWLRNKSASTLEYVDWDVITIGALASHMAGIPRDFPSPASADRQLERLGFPPVQPVDFAYCGKSVLYPCNRTAFFDAIRTRHPVEAAFSTPIYSNIGYQIMAYALENITGTTYPDILSRHLILRLGLNSTSYSKPPNNDSSIIPDSPSSSWYDVDTRDEGPAAGIYSSIADLRRIGQSILTYEMLSPSQTRRWMKPVSFTADPQVVVGAPWEIARIPATNRVSWMYTKGGKLGMYGSLMALLPDWGVGLTVLAAGTDAPGVVGMIPGAIVSKLVPALETAAKRQARQTYSGYYKDERNSMTLAVQDSLPGLGVTSWLVDGRDMFDSIRLMVSESSTGSGNVSMRLYPTGLQTQTDGKARLESWRAVYEIIDDASPSSPYCASWFAVDSVTYGGVSIDEFVIDLSADGTSQGITISAFGTQLERPSMDYKVVVAAVHAAPVFMNKAATVDKVINLIEQAGKENIELLVFPETFIPGYPYWIECYPPLQQVGALAKYADESVVVQDGDEIARISAACRRTGVAISLGVSERIAQGYTLFNSQVNIDANGTLLGVHRKLQPTYVERSVWAQGGGHTLRTYRLTASGRPFNLGGLCCWEHTMNGARQALITQHEHIHAGAWPALSTMAGFEAVADSQIEALMKTHALTAQVFVISASNYVDDTCLEWMEKNIGKQEFVKAGGGWSAVIHPFCSFLAGPHTGSEEKLVKAELDLSQLGQVKVWVDAAGHYQRPEVLKFSFDDQPLWADEKPASERSSLTKNNLEEDPVSKETL</sequence>
<evidence type="ECO:0000313" key="5">
    <source>
        <dbReference type="EMBL" id="KAF5702647.1"/>
    </source>
</evidence>
<comment type="similarity">
    <text evidence="1">Belongs to the carbon-nitrogen hydrolase superfamily. Nitrilase family.</text>
</comment>
<organism evidence="5 6">
    <name type="scientific">Fusarium mundagurra</name>
    <dbReference type="NCBI Taxonomy" id="1567541"/>
    <lineage>
        <taxon>Eukaryota</taxon>
        <taxon>Fungi</taxon>
        <taxon>Dikarya</taxon>
        <taxon>Ascomycota</taxon>
        <taxon>Pezizomycotina</taxon>
        <taxon>Sordariomycetes</taxon>
        <taxon>Hypocreomycetidae</taxon>
        <taxon>Hypocreales</taxon>
        <taxon>Nectriaceae</taxon>
        <taxon>Fusarium</taxon>
        <taxon>Fusarium fujikuroi species complex</taxon>
    </lineage>
</organism>
<accession>A0A8H5Y0G2</accession>
<dbReference type="PROSITE" id="PS50263">
    <property type="entry name" value="CN_HYDROLASE"/>
    <property type="match status" value="1"/>
</dbReference>
<dbReference type="AlphaFoldDB" id="A0A8H5Y0G2"/>
<dbReference type="Proteomes" id="UP000544331">
    <property type="component" value="Unassembled WGS sequence"/>
</dbReference>
<feature type="chain" id="PRO_5034156568" evidence="3">
    <location>
        <begin position="25"/>
        <end position="915"/>
    </location>
</feature>
<dbReference type="Gene3D" id="3.60.110.10">
    <property type="entry name" value="Carbon-nitrogen hydrolase"/>
    <property type="match status" value="1"/>
</dbReference>
<feature type="region of interest" description="Disordered" evidence="2">
    <location>
        <begin position="891"/>
        <end position="915"/>
    </location>
</feature>
<dbReference type="EMBL" id="JAAOAN010000609">
    <property type="protein sequence ID" value="KAF5702647.1"/>
    <property type="molecule type" value="Genomic_DNA"/>
</dbReference>
<feature type="domain" description="CN hydrolase" evidence="4">
    <location>
        <begin position="577"/>
        <end position="856"/>
    </location>
</feature>
<dbReference type="Gene3D" id="3.40.710.10">
    <property type="entry name" value="DD-peptidase/beta-lactamase superfamily"/>
    <property type="match status" value="1"/>
</dbReference>
<evidence type="ECO:0000256" key="1">
    <source>
        <dbReference type="ARBA" id="ARBA00008129"/>
    </source>
</evidence>
<evidence type="ECO:0000313" key="6">
    <source>
        <dbReference type="Proteomes" id="UP000544331"/>
    </source>
</evidence>
<dbReference type="OrthoDB" id="10250282at2759"/>
<dbReference type="PANTHER" id="PTHR46044:SF1">
    <property type="entry name" value="CN HYDROLASE DOMAIN-CONTAINING PROTEIN"/>
    <property type="match status" value="1"/>
</dbReference>
<evidence type="ECO:0000259" key="4">
    <source>
        <dbReference type="PROSITE" id="PS50263"/>
    </source>
</evidence>
<dbReference type="InterPro" id="IPR058664">
    <property type="entry name" value="ARB_00930-like_C"/>
</dbReference>
<dbReference type="GO" id="GO:0003824">
    <property type="term" value="F:catalytic activity"/>
    <property type="evidence" value="ECO:0007669"/>
    <property type="project" value="InterPro"/>
</dbReference>
<comment type="caution">
    <text evidence="5">The sequence shown here is derived from an EMBL/GenBank/DDBJ whole genome shotgun (WGS) entry which is preliminary data.</text>
</comment>
<evidence type="ECO:0000256" key="2">
    <source>
        <dbReference type="SAM" id="MobiDB-lite"/>
    </source>
</evidence>
<evidence type="ECO:0000256" key="3">
    <source>
        <dbReference type="SAM" id="SignalP"/>
    </source>
</evidence>
<dbReference type="CDD" id="cd07564">
    <property type="entry name" value="nitrilases_CHs"/>
    <property type="match status" value="1"/>
</dbReference>
<reference evidence="5 6" key="1">
    <citation type="submission" date="2020-05" db="EMBL/GenBank/DDBJ databases">
        <title>Identification and distribution of gene clusters putatively required for synthesis of sphingolipid metabolism inhibitors in phylogenetically diverse species of the filamentous fungus Fusarium.</title>
        <authorList>
            <person name="Kim H.-S."/>
            <person name="Busman M."/>
            <person name="Brown D.W."/>
            <person name="Divon H."/>
            <person name="Uhlig S."/>
            <person name="Proctor R.H."/>
        </authorList>
    </citation>
    <scope>NUCLEOTIDE SEQUENCE [LARGE SCALE GENOMIC DNA]</scope>
    <source>
        <strain evidence="5 6">NRRL 66235</strain>
    </source>
</reference>
<dbReference type="SUPFAM" id="SSF56601">
    <property type="entry name" value="beta-lactamase/transpeptidase-like"/>
    <property type="match status" value="1"/>
</dbReference>
<protein>
    <submittedName>
        <fullName evidence="5">Beta-lactamase 2</fullName>
    </submittedName>
</protein>
<dbReference type="InterPro" id="IPR012338">
    <property type="entry name" value="Beta-lactam/transpept-like"/>
</dbReference>
<dbReference type="Pfam" id="PF00795">
    <property type="entry name" value="CN_hydrolase"/>
    <property type="match status" value="1"/>
</dbReference>
<name>A0A8H5Y0G2_9HYPO</name>
<proteinExistence type="inferred from homology"/>
<dbReference type="PANTHER" id="PTHR46044">
    <property type="entry name" value="NITRILASE"/>
    <property type="match status" value="1"/>
</dbReference>
<feature type="signal peptide" evidence="3">
    <location>
        <begin position="1"/>
        <end position="24"/>
    </location>
</feature>
<dbReference type="InterPro" id="IPR044149">
    <property type="entry name" value="Nitrilases_CHs"/>
</dbReference>
<dbReference type="InterPro" id="IPR001466">
    <property type="entry name" value="Beta-lactam-related"/>
</dbReference>
<dbReference type="Pfam" id="PF26335">
    <property type="entry name" value="ARB_00930_C"/>
    <property type="match status" value="1"/>
</dbReference>
<keyword evidence="3" id="KW-0732">Signal</keyword>
<dbReference type="InterPro" id="IPR036526">
    <property type="entry name" value="C-N_Hydrolase_sf"/>
</dbReference>
<dbReference type="Pfam" id="PF00144">
    <property type="entry name" value="Beta-lactamase"/>
    <property type="match status" value="1"/>
</dbReference>
<dbReference type="InterPro" id="IPR003010">
    <property type="entry name" value="C-N_Hydrolase"/>
</dbReference>